<feature type="domain" description="Cyclin-like" evidence="5">
    <location>
        <begin position="121"/>
        <end position="192"/>
    </location>
</feature>
<dbReference type="InterPro" id="IPR039361">
    <property type="entry name" value="Cyclin"/>
</dbReference>
<keyword evidence="1" id="KW-0132">Cell division</keyword>
<dbReference type="InterPro" id="IPR036915">
    <property type="entry name" value="Cyclin-like_sf"/>
</dbReference>
<dbReference type="FunFam" id="1.10.472.10:FF:000001">
    <property type="entry name" value="G2/mitotic-specific cyclin"/>
    <property type="match status" value="1"/>
</dbReference>
<dbReference type="InterPro" id="IPR046965">
    <property type="entry name" value="Cyclin_A/B-like"/>
</dbReference>
<dbReference type="GO" id="GO:0051301">
    <property type="term" value="P:cell division"/>
    <property type="evidence" value="ECO:0007669"/>
    <property type="project" value="UniProtKB-KW"/>
</dbReference>
<dbReference type="Proteomes" id="UP000799424">
    <property type="component" value="Unassembled WGS sequence"/>
</dbReference>
<keyword evidence="2 4" id="KW-0195">Cyclin</keyword>
<comment type="similarity">
    <text evidence="4">Belongs to the cyclin family.</text>
</comment>
<dbReference type="InterPro" id="IPR013763">
    <property type="entry name" value="Cyclin-like_dom"/>
</dbReference>
<dbReference type="OrthoDB" id="3741480at2759"/>
<feature type="domain" description="Cyclin C-terminal" evidence="6">
    <location>
        <begin position="117"/>
        <end position="208"/>
    </location>
</feature>
<dbReference type="GO" id="GO:0044772">
    <property type="term" value="P:mitotic cell cycle phase transition"/>
    <property type="evidence" value="ECO:0007669"/>
    <property type="project" value="InterPro"/>
</dbReference>
<gene>
    <name evidence="7" type="ORF">CC86DRAFT_399325</name>
</gene>
<dbReference type="SUPFAM" id="SSF47954">
    <property type="entry name" value="Cyclin-like"/>
    <property type="match status" value="2"/>
</dbReference>
<dbReference type="InterPro" id="IPR006671">
    <property type="entry name" value="Cyclin_N"/>
</dbReference>
<dbReference type="AlphaFoldDB" id="A0A6A6ZDC6"/>
<protein>
    <submittedName>
        <fullName evidence="7">Cyclin-like protein</fullName>
    </submittedName>
</protein>
<reference evidence="7" key="1">
    <citation type="journal article" date="2020" name="Stud. Mycol.">
        <title>101 Dothideomycetes genomes: a test case for predicting lifestyles and emergence of pathogens.</title>
        <authorList>
            <person name="Haridas S."/>
            <person name="Albert R."/>
            <person name="Binder M."/>
            <person name="Bloem J."/>
            <person name="Labutti K."/>
            <person name="Salamov A."/>
            <person name="Andreopoulos B."/>
            <person name="Baker S."/>
            <person name="Barry K."/>
            <person name="Bills G."/>
            <person name="Bluhm B."/>
            <person name="Cannon C."/>
            <person name="Castanera R."/>
            <person name="Culley D."/>
            <person name="Daum C."/>
            <person name="Ezra D."/>
            <person name="Gonzalez J."/>
            <person name="Henrissat B."/>
            <person name="Kuo A."/>
            <person name="Liang C."/>
            <person name="Lipzen A."/>
            <person name="Lutzoni F."/>
            <person name="Magnuson J."/>
            <person name="Mondo S."/>
            <person name="Nolan M."/>
            <person name="Ohm R."/>
            <person name="Pangilinan J."/>
            <person name="Park H.-J."/>
            <person name="Ramirez L."/>
            <person name="Alfaro M."/>
            <person name="Sun H."/>
            <person name="Tritt A."/>
            <person name="Yoshinaga Y."/>
            <person name="Zwiers L.-H."/>
            <person name="Turgeon B."/>
            <person name="Goodwin S."/>
            <person name="Spatafora J."/>
            <person name="Crous P."/>
            <person name="Grigoriev I."/>
        </authorList>
    </citation>
    <scope>NUCLEOTIDE SEQUENCE</scope>
    <source>
        <strain evidence="7">CBS 113818</strain>
    </source>
</reference>
<keyword evidence="8" id="KW-1185">Reference proteome</keyword>
<sequence length="210" mass="23950">MVAEYGDKIFKYMRSMEEQMKLNASYIDNQTELNLLPETLFLAVNFLDRFLSCKKVSIKKLQLVGATALLVATKYEGGQFLSVQDIVEITADAYTTDEVVKAERLMLSELEYNLGWPGPLSFLCRISKADDYEPEIRTLSKYFLDITVMDKRFVDCVPSFLSAGSYCLARHHSAVYKKYTVKCYNHVSLMVEAAASRGFSSTKRYIAKFI</sequence>
<dbReference type="Gene3D" id="1.10.472.10">
    <property type="entry name" value="Cyclin-like"/>
    <property type="match status" value="2"/>
</dbReference>
<evidence type="ECO:0000313" key="8">
    <source>
        <dbReference type="Proteomes" id="UP000799424"/>
    </source>
</evidence>
<dbReference type="Pfam" id="PF00134">
    <property type="entry name" value="Cyclin_N"/>
    <property type="match status" value="1"/>
</dbReference>
<name>A0A6A6ZDC6_9PLEO</name>
<dbReference type="Pfam" id="PF02984">
    <property type="entry name" value="Cyclin_C"/>
    <property type="match status" value="1"/>
</dbReference>
<evidence type="ECO:0000259" key="6">
    <source>
        <dbReference type="SMART" id="SM01332"/>
    </source>
</evidence>
<evidence type="ECO:0000313" key="7">
    <source>
        <dbReference type="EMBL" id="KAF2818295.1"/>
    </source>
</evidence>
<dbReference type="SMART" id="SM00385">
    <property type="entry name" value="CYCLIN"/>
    <property type="match status" value="2"/>
</dbReference>
<dbReference type="InterPro" id="IPR004367">
    <property type="entry name" value="Cyclin_C-dom"/>
</dbReference>
<evidence type="ECO:0000256" key="4">
    <source>
        <dbReference type="RuleBase" id="RU000383"/>
    </source>
</evidence>
<dbReference type="EMBL" id="MU006254">
    <property type="protein sequence ID" value="KAF2818295.1"/>
    <property type="molecule type" value="Genomic_DNA"/>
</dbReference>
<accession>A0A6A6ZDC6</accession>
<evidence type="ECO:0000256" key="1">
    <source>
        <dbReference type="ARBA" id="ARBA00022618"/>
    </source>
</evidence>
<dbReference type="PANTHER" id="PTHR10177">
    <property type="entry name" value="CYCLINS"/>
    <property type="match status" value="1"/>
</dbReference>
<evidence type="ECO:0000259" key="5">
    <source>
        <dbReference type="SMART" id="SM00385"/>
    </source>
</evidence>
<feature type="domain" description="Cyclin-like" evidence="5">
    <location>
        <begin position="27"/>
        <end position="108"/>
    </location>
</feature>
<dbReference type="GO" id="GO:0016538">
    <property type="term" value="F:cyclin-dependent protein serine/threonine kinase regulator activity"/>
    <property type="evidence" value="ECO:0007669"/>
    <property type="project" value="InterPro"/>
</dbReference>
<organism evidence="7 8">
    <name type="scientific">Ophiobolus disseminans</name>
    <dbReference type="NCBI Taxonomy" id="1469910"/>
    <lineage>
        <taxon>Eukaryota</taxon>
        <taxon>Fungi</taxon>
        <taxon>Dikarya</taxon>
        <taxon>Ascomycota</taxon>
        <taxon>Pezizomycotina</taxon>
        <taxon>Dothideomycetes</taxon>
        <taxon>Pleosporomycetidae</taxon>
        <taxon>Pleosporales</taxon>
        <taxon>Pleosporineae</taxon>
        <taxon>Phaeosphaeriaceae</taxon>
        <taxon>Ophiobolus</taxon>
    </lineage>
</organism>
<dbReference type="PIRSF" id="PIRSF001771">
    <property type="entry name" value="Cyclin_A_B_D_E"/>
    <property type="match status" value="1"/>
</dbReference>
<dbReference type="SMART" id="SM01332">
    <property type="entry name" value="Cyclin_C"/>
    <property type="match status" value="1"/>
</dbReference>
<proteinExistence type="inferred from homology"/>
<keyword evidence="3" id="KW-0131">Cell cycle</keyword>
<evidence type="ECO:0000256" key="2">
    <source>
        <dbReference type="ARBA" id="ARBA00023127"/>
    </source>
</evidence>
<evidence type="ECO:0000256" key="3">
    <source>
        <dbReference type="ARBA" id="ARBA00023306"/>
    </source>
</evidence>